<keyword evidence="3 5" id="KW-0238">DNA-binding</keyword>
<proteinExistence type="inferred from homology"/>
<accession>A0ABQ3C7G7</accession>
<evidence type="ECO:0000313" key="9">
    <source>
        <dbReference type="Proteomes" id="UP000643403"/>
    </source>
</evidence>
<dbReference type="PANTHER" id="PTHR30629">
    <property type="entry name" value="PROPHAGE INTEGRASE"/>
    <property type="match status" value="1"/>
</dbReference>
<dbReference type="EMBL" id="BMXY01000005">
    <property type="protein sequence ID" value="GGZ72124.1"/>
    <property type="molecule type" value="Genomic_DNA"/>
</dbReference>
<evidence type="ECO:0000256" key="5">
    <source>
        <dbReference type="PROSITE-ProRule" id="PRU01248"/>
    </source>
</evidence>
<sequence length="432" mass="48194">MAGWHMAKVRVRPETGHLYIDFSLRGVRCREQTALDDTPANRKAVEALARKIDKAIATGNFDYAAFFPNSPRAKRAAEAESALPPPSGSGQPVPTFSEAAQAWYRENLPRWRTSHAQTLQAIIEKRLLPHFGEQPLYTITRAEILDFRSRTQTSSGRKNKDDLSPSRVNHIMTALRMILADAADRYGIDSAFRNIKPLRVPKMDIQPFTLDEVGRITAAVRPDYRPYLVTRFFTGLRTGEINGLEWKHVDFDADVIRVRQSIVNGVLLDTKTEGSARDVPMVPTVRTALLEQKGLVPAGCRWVFPAPGGGPLSLVNFTNRVWIPLLRHLDLAPRRPYQTRHTAATLMLASGENPEWVARVLGHASTEMLFRVYSRYVPNLTRNDGRAFTGLVTGQGAESSMAVLPPSLAALSRAQLERLVRTLHQEAPHADA</sequence>
<dbReference type="InterPro" id="IPR011010">
    <property type="entry name" value="DNA_brk_join_enz"/>
</dbReference>
<dbReference type="InterPro" id="IPR010998">
    <property type="entry name" value="Integrase_recombinase_N"/>
</dbReference>
<dbReference type="InterPro" id="IPR002104">
    <property type="entry name" value="Integrase_catalytic"/>
</dbReference>
<dbReference type="Gene3D" id="1.10.443.10">
    <property type="entry name" value="Intergrase catalytic core"/>
    <property type="match status" value="1"/>
</dbReference>
<dbReference type="PROSITE" id="PS51898">
    <property type="entry name" value="TYR_RECOMBINASE"/>
    <property type="match status" value="1"/>
</dbReference>
<evidence type="ECO:0000256" key="4">
    <source>
        <dbReference type="ARBA" id="ARBA00023172"/>
    </source>
</evidence>
<dbReference type="InterPro" id="IPR013762">
    <property type="entry name" value="Integrase-like_cat_sf"/>
</dbReference>
<dbReference type="Pfam" id="PF12167">
    <property type="entry name" value="Arm-DNA-bind_2"/>
    <property type="match status" value="1"/>
</dbReference>
<reference evidence="9" key="1">
    <citation type="journal article" date="2019" name="Int. J. Syst. Evol. Microbiol.">
        <title>The Global Catalogue of Microorganisms (GCM) 10K type strain sequencing project: providing services to taxonomists for standard genome sequencing and annotation.</title>
        <authorList>
            <consortium name="The Broad Institute Genomics Platform"/>
            <consortium name="The Broad Institute Genome Sequencing Center for Infectious Disease"/>
            <person name="Wu L."/>
            <person name="Ma J."/>
        </authorList>
    </citation>
    <scope>NUCLEOTIDE SEQUENCE [LARGE SCALE GENOMIC DNA]</scope>
    <source>
        <strain evidence="9">KCTC 22558</strain>
    </source>
</reference>
<evidence type="ECO:0000313" key="8">
    <source>
        <dbReference type="EMBL" id="GGZ72124.1"/>
    </source>
</evidence>
<keyword evidence="9" id="KW-1185">Reference proteome</keyword>
<organism evidence="8 9">
    <name type="scientific">Cognatilysobacter xinjiangensis</name>
    <dbReference type="NCBI Taxonomy" id="546892"/>
    <lineage>
        <taxon>Bacteria</taxon>
        <taxon>Pseudomonadati</taxon>
        <taxon>Pseudomonadota</taxon>
        <taxon>Gammaproteobacteria</taxon>
        <taxon>Lysobacterales</taxon>
        <taxon>Lysobacteraceae</taxon>
        <taxon>Cognatilysobacter</taxon>
    </lineage>
</organism>
<dbReference type="InterPro" id="IPR044068">
    <property type="entry name" value="CB"/>
</dbReference>
<evidence type="ECO:0000259" key="6">
    <source>
        <dbReference type="PROSITE" id="PS51898"/>
    </source>
</evidence>
<evidence type="ECO:0000256" key="2">
    <source>
        <dbReference type="ARBA" id="ARBA00022908"/>
    </source>
</evidence>
<evidence type="ECO:0000259" key="7">
    <source>
        <dbReference type="PROSITE" id="PS51900"/>
    </source>
</evidence>
<dbReference type="SUPFAM" id="SSF56349">
    <property type="entry name" value="DNA breaking-rejoining enzymes"/>
    <property type="match status" value="1"/>
</dbReference>
<dbReference type="Proteomes" id="UP000643403">
    <property type="component" value="Unassembled WGS sequence"/>
</dbReference>
<dbReference type="Pfam" id="PF22022">
    <property type="entry name" value="Phage_int_M"/>
    <property type="match status" value="1"/>
</dbReference>
<evidence type="ECO:0000256" key="3">
    <source>
        <dbReference type="ARBA" id="ARBA00023125"/>
    </source>
</evidence>
<comment type="similarity">
    <text evidence="1">Belongs to the 'phage' integrase family.</text>
</comment>
<dbReference type="PROSITE" id="PS51900">
    <property type="entry name" value="CB"/>
    <property type="match status" value="1"/>
</dbReference>
<dbReference type="InterPro" id="IPR050808">
    <property type="entry name" value="Phage_Integrase"/>
</dbReference>
<comment type="caution">
    <text evidence="8">The sequence shown here is derived from an EMBL/GenBank/DDBJ whole genome shotgun (WGS) entry which is preliminary data.</text>
</comment>
<keyword evidence="2" id="KW-0229">DNA integration</keyword>
<evidence type="ECO:0000256" key="1">
    <source>
        <dbReference type="ARBA" id="ARBA00008857"/>
    </source>
</evidence>
<feature type="domain" description="Tyr recombinase" evidence="6">
    <location>
        <begin position="203"/>
        <end position="386"/>
    </location>
</feature>
<protein>
    <submittedName>
        <fullName evidence="8">Integrase</fullName>
    </submittedName>
</protein>
<keyword evidence="4" id="KW-0233">DNA recombination</keyword>
<dbReference type="PANTHER" id="PTHR30629:SF2">
    <property type="entry name" value="PROPHAGE INTEGRASE INTS-RELATED"/>
    <property type="match status" value="1"/>
</dbReference>
<dbReference type="CDD" id="cd01189">
    <property type="entry name" value="INT_ICEBs1_C_like"/>
    <property type="match status" value="1"/>
</dbReference>
<feature type="domain" description="Core-binding (CB)" evidence="7">
    <location>
        <begin position="94"/>
        <end position="183"/>
    </location>
</feature>
<gene>
    <name evidence="8" type="ORF">GCM10008101_27970</name>
</gene>
<dbReference type="InterPro" id="IPR053876">
    <property type="entry name" value="Phage_int_M"/>
</dbReference>
<name>A0ABQ3C7G7_9GAMM</name>
<dbReference type="Gene3D" id="1.10.150.130">
    <property type="match status" value="1"/>
</dbReference>
<dbReference type="InterPro" id="IPR022000">
    <property type="entry name" value="Min27-like_integrase_DNA_bind"/>
</dbReference>
<dbReference type="Pfam" id="PF00589">
    <property type="entry name" value="Phage_integrase"/>
    <property type="match status" value="1"/>
</dbReference>